<evidence type="ECO:0000259" key="7">
    <source>
        <dbReference type="Pfam" id="PF00814"/>
    </source>
</evidence>
<sequence length="354" mass="38899">MLRLKLNTLLGKQSLHKILRSLTVLGIETSCDDTGAAIVDDTGQVLAQEIHSQQQMTIRLGGVIPPIARRLHEENIERVVTATIESSNIPVEQLDGIACTVKPGMPLSLLVGLKYARELVRRAKNVPFLPVHHMQAHALTVRMVDRVAFPFLVFLLSGGHCLLAIVKDVEDFMLLGESIDTSPGEAYDKVARRLKLKNLPECDGMSGGIVGDGILPNVCDVAAAFQLSVGRHLLKRLQRCLVFIDYNDLLPKHNRTLVLSGGVACNSFIRQVIGQLCDHHEYDLVCPPPQLCTDNGVMVAWNGMEKLKVGKGIASDPELVDIEPKCSIGPSMIRKVQEANIQVPRFKIDLTKFS</sequence>
<dbReference type="EC" id="2.3.1.234" evidence="1"/>
<evidence type="ECO:0000256" key="4">
    <source>
        <dbReference type="ARBA" id="ARBA00022723"/>
    </source>
</evidence>
<organism evidence="8 9">
    <name type="scientific">Priapulus caudatus</name>
    <name type="common">Priapulid worm</name>
    <dbReference type="NCBI Taxonomy" id="37621"/>
    <lineage>
        <taxon>Eukaryota</taxon>
        <taxon>Metazoa</taxon>
        <taxon>Ecdysozoa</taxon>
        <taxon>Scalidophora</taxon>
        <taxon>Priapulida</taxon>
        <taxon>Priapulimorpha</taxon>
        <taxon>Priapulimorphida</taxon>
        <taxon>Priapulidae</taxon>
        <taxon>Priapulus</taxon>
    </lineage>
</organism>
<evidence type="ECO:0000256" key="2">
    <source>
        <dbReference type="ARBA" id="ARBA00022679"/>
    </source>
</evidence>
<dbReference type="PANTHER" id="PTHR11735:SF6">
    <property type="entry name" value="TRNA N6-ADENOSINE THREONYLCARBAMOYLTRANSFERASE, MITOCHONDRIAL"/>
    <property type="match status" value="1"/>
</dbReference>
<reference evidence="9" key="1">
    <citation type="submission" date="2025-08" db="UniProtKB">
        <authorList>
            <consortium name="RefSeq"/>
        </authorList>
    </citation>
    <scope>IDENTIFICATION</scope>
</reference>
<proteinExistence type="predicted"/>
<keyword evidence="4" id="KW-0479">Metal-binding</keyword>
<dbReference type="InterPro" id="IPR017861">
    <property type="entry name" value="KAE1/TsaD"/>
</dbReference>
<feature type="domain" description="Gcp-like" evidence="7">
    <location>
        <begin position="44"/>
        <end position="301"/>
    </location>
</feature>
<gene>
    <name evidence="9" type="primary">LOC106806809</name>
</gene>
<dbReference type="SUPFAM" id="SSF53067">
    <property type="entry name" value="Actin-like ATPase domain"/>
    <property type="match status" value="1"/>
</dbReference>
<protein>
    <recommendedName>
        <fullName evidence="1">N(6)-L-threonylcarbamoyladenine synthase</fullName>
        <ecNumber evidence="1">2.3.1.234</ecNumber>
    </recommendedName>
</protein>
<dbReference type="InterPro" id="IPR000905">
    <property type="entry name" value="Gcp-like_dom"/>
</dbReference>
<evidence type="ECO:0000256" key="5">
    <source>
        <dbReference type="ARBA" id="ARBA00023315"/>
    </source>
</evidence>
<comment type="catalytic activity">
    <reaction evidence="6">
        <text>L-threonylcarbamoyladenylate + adenosine(37) in tRNA = N(6)-L-threonylcarbamoyladenosine(37) in tRNA + AMP + H(+)</text>
        <dbReference type="Rhea" id="RHEA:37059"/>
        <dbReference type="Rhea" id="RHEA-COMP:10162"/>
        <dbReference type="Rhea" id="RHEA-COMP:10163"/>
        <dbReference type="ChEBI" id="CHEBI:15378"/>
        <dbReference type="ChEBI" id="CHEBI:73682"/>
        <dbReference type="ChEBI" id="CHEBI:74411"/>
        <dbReference type="ChEBI" id="CHEBI:74418"/>
        <dbReference type="ChEBI" id="CHEBI:456215"/>
        <dbReference type="EC" id="2.3.1.234"/>
    </reaction>
</comment>
<dbReference type="GeneID" id="106806809"/>
<dbReference type="Gene3D" id="3.30.420.40">
    <property type="match status" value="3"/>
</dbReference>
<evidence type="ECO:0000256" key="1">
    <source>
        <dbReference type="ARBA" id="ARBA00012156"/>
    </source>
</evidence>
<name>A0ABM1DWR5_PRICU</name>
<keyword evidence="2" id="KW-0808">Transferase</keyword>
<accession>A0ABM1DWR5</accession>
<dbReference type="PRINTS" id="PR00789">
    <property type="entry name" value="OSIALOPTASE"/>
</dbReference>
<evidence type="ECO:0000256" key="3">
    <source>
        <dbReference type="ARBA" id="ARBA00022694"/>
    </source>
</evidence>
<dbReference type="CDD" id="cd24134">
    <property type="entry name" value="ASKHA_NBD_OSGEPL1_QRI7_euk"/>
    <property type="match status" value="1"/>
</dbReference>
<dbReference type="Proteomes" id="UP000695022">
    <property type="component" value="Unplaced"/>
</dbReference>
<dbReference type="PANTHER" id="PTHR11735">
    <property type="entry name" value="TRNA N6-ADENOSINE THREONYLCARBAMOYLTRANSFERASE"/>
    <property type="match status" value="1"/>
</dbReference>
<keyword evidence="3" id="KW-0819">tRNA processing</keyword>
<keyword evidence="5" id="KW-0012">Acyltransferase</keyword>
<keyword evidence="8" id="KW-1185">Reference proteome</keyword>
<dbReference type="Pfam" id="PF00814">
    <property type="entry name" value="TsaD"/>
    <property type="match status" value="1"/>
</dbReference>
<dbReference type="RefSeq" id="XP_014664386.1">
    <property type="nucleotide sequence ID" value="XM_014808900.1"/>
</dbReference>
<evidence type="ECO:0000313" key="9">
    <source>
        <dbReference type="RefSeq" id="XP_014664386.1"/>
    </source>
</evidence>
<evidence type="ECO:0000313" key="8">
    <source>
        <dbReference type="Proteomes" id="UP000695022"/>
    </source>
</evidence>
<dbReference type="InterPro" id="IPR043129">
    <property type="entry name" value="ATPase_NBD"/>
</dbReference>
<evidence type="ECO:0000256" key="6">
    <source>
        <dbReference type="ARBA" id="ARBA00048117"/>
    </source>
</evidence>